<name>A0ACC1U642_9AGAR</name>
<organism evidence="1 2">
    <name type="scientific">Lentinula aff. lateritia</name>
    <dbReference type="NCBI Taxonomy" id="2804960"/>
    <lineage>
        <taxon>Eukaryota</taxon>
        <taxon>Fungi</taxon>
        <taxon>Dikarya</taxon>
        <taxon>Basidiomycota</taxon>
        <taxon>Agaricomycotina</taxon>
        <taxon>Agaricomycetes</taxon>
        <taxon>Agaricomycetidae</taxon>
        <taxon>Agaricales</taxon>
        <taxon>Marasmiineae</taxon>
        <taxon>Omphalotaceae</taxon>
        <taxon>Lentinula</taxon>
    </lineage>
</organism>
<reference evidence="1" key="1">
    <citation type="submission" date="2022-09" db="EMBL/GenBank/DDBJ databases">
        <title>A Global Phylogenomic Analysis of the Shiitake Genus Lentinula.</title>
        <authorList>
            <consortium name="DOE Joint Genome Institute"/>
            <person name="Sierra-Patev S."/>
            <person name="Min B."/>
            <person name="Naranjo-Ortiz M."/>
            <person name="Looney B."/>
            <person name="Konkel Z."/>
            <person name="Slot J.C."/>
            <person name="Sakamoto Y."/>
            <person name="Steenwyk J.L."/>
            <person name="Rokas A."/>
            <person name="Carro J."/>
            <person name="Camarero S."/>
            <person name="Ferreira P."/>
            <person name="Molpeceres G."/>
            <person name="Ruiz-Duenas F.J."/>
            <person name="Serrano A."/>
            <person name="Henrissat B."/>
            <person name="Drula E."/>
            <person name="Hughes K.W."/>
            <person name="Mata J.L."/>
            <person name="Ishikawa N.K."/>
            <person name="Vargas-Isla R."/>
            <person name="Ushijima S."/>
            <person name="Smith C.A."/>
            <person name="Ahrendt S."/>
            <person name="Andreopoulos W."/>
            <person name="He G."/>
            <person name="Labutti K."/>
            <person name="Lipzen A."/>
            <person name="Ng V."/>
            <person name="Riley R."/>
            <person name="Sandor L."/>
            <person name="Barry K."/>
            <person name="Martinez A.T."/>
            <person name="Xiao Y."/>
            <person name="Gibbons J.G."/>
            <person name="Terashima K."/>
            <person name="Grigoriev I.V."/>
            <person name="Hibbett D.S."/>
        </authorList>
    </citation>
    <scope>NUCLEOTIDE SEQUENCE</scope>
    <source>
        <strain evidence="1">TMI1499</strain>
    </source>
</reference>
<sequence length="750" mass="82419">MSVTVDPYWRVKTKPCEFYRKGRCLFGEDRCNFLHVNDWNPDESTFIESKLSQAAPVVKIFPETPPLASLHSVRSPPRSPRTTNLLLALKGVIRDDEEEEEDEFVDELSFEAVDDNDNDSAGTTSQTVQQIDPDANGFDFHDPVSTVNDQTEHSPPSSVHSGLLSPVEFSDLQLKHFSHLHSNSHSRTSSLDPGFYDSIGTTNLQWVSPSPMVLSPPRSPAMSSTFELLASPFGSPSTRLIASSGAGMMSPRLGAFTPRIPVSPSPLASKFDDFEEDAQDVQPDLGLDSPTEYYQKKEEEEAESVNRLVQAQERENAVHQDLLGEQDDDDDGDYTGALTTRWDSEDQDTVRPFFLEPAPPPRSRFRPVSTHSPTEGQFDHTSETTQVQEDVEEALRRRSASPLDYFRTPETVRPPPEFSPEDVEADSTVHIPVSPSPLRLDDEDETAQLAYLAGSPEGYDDDDKADQFHEEDDTIDYLYDVYSDIDSESERAEEEEQEEQEEQEQEREEGDGEDLARNDDEDDVCVSRALPHHTSSPVSLLSHTPPASVIHSASNALPQDYTSVFTPLPRTSFSSSRSSAPRQTSFSSLRSSPPRDSFSSVRFSPRNSLLISRSSLPSSPPTARVFTPPVHTPSTPPALPRNSFSGSRSSPPPSPPTARVFTPPVHAPSIPPAPPRNSFSGSRSSPPPSPPTARVFTPPVHAPSTPPALPRNSFSGSRSSPPPSAPSARVFTPPVHAPSIPPAPPRNSFS</sequence>
<protein>
    <submittedName>
        <fullName evidence="1">Uncharacterized protein</fullName>
    </submittedName>
</protein>
<evidence type="ECO:0000313" key="2">
    <source>
        <dbReference type="Proteomes" id="UP001163835"/>
    </source>
</evidence>
<feature type="non-terminal residue" evidence="1">
    <location>
        <position position="750"/>
    </location>
</feature>
<keyword evidence="2" id="KW-1185">Reference proteome</keyword>
<dbReference type="Proteomes" id="UP001163835">
    <property type="component" value="Unassembled WGS sequence"/>
</dbReference>
<gene>
    <name evidence="1" type="ORF">F5876DRAFT_75028</name>
</gene>
<proteinExistence type="predicted"/>
<comment type="caution">
    <text evidence="1">The sequence shown here is derived from an EMBL/GenBank/DDBJ whole genome shotgun (WGS) entry which is preliminary data.</text>
</comment>
<evidence type="ECO:0000313" key="1">
    <source>
        <dbReference type="EMBL" id="KAJ3812257.1"/>
    </source>
</evidence>
<accession>A0ACC1U642</accession>
<dbReference type="EMBL" id="MU795029">
    <property type="protein sequence ID" value="KAJ3812257.1"/>
    <property type="molecule type" value="Genomic_DNA"/>
</dbReference>